<reference evidence="1 2" key="1">
    <citation type="submission" date="2019-01" db="EMBL/GenBank/DDBJ databases">
        <title>Ktedonosporobacter rubrisoli SCAWS-G2.</title>
        <authorList>
            <person name="Huang Y."/>
            <person name="Yan B."/>
        </authorList>
    </citation>
    <scope>NUCLEOTIDE SEQUENCE [LARGE SCALE GENOMIC DNA]</scope>
    <source>
        <strain evidence="1 2">SCAWS-G2</strain>
    </source>
</reference>
<dbReference type="KEGG" id="kbs:EPA93_38305"/>
<dbReference type="PANTHER" id="PTHR10000">
    <property type="entry name" value="PHOSPHOSERINE PHOSPHATASE"/>
    <property type="match status" value="1"/>
</dbReference>
<dbReference type="Gene3D" id="3.40.50.1000">
    <property type="entry name" value="HAD superfamily/HAD-like"/>
    <property type="match status" value="1"/>
</dbReference>
<accession>A0A4P6K122</accession>
<evidence type="ECO:0000313" key="1">
    <source>
        <dbReference type="EMBL" id="QBD81512.1"/>
    </source>
</evidence>
<dbReference type="Proteomes" id="UP000290365">
    <property type="component" value="Chromosome"/>
</dbReference>
<dbReference type="SFLD" id="SFLDS00003">
    <property type="entry name" value="Haloacid_Dehalogenase"/>
    <property type="match status" value="1"/>
</dbReference>
<keyword evidence="2" id="KW-1185">Reference proteome</keyword>
<dbReference type="SUPFAM" id="SSF56784">
    <property type="entry name" value="HAD-like"/>
    <property type="match status" value="1"/>
</dbReference>
<proteinExistence type="predicted"/>
<dbReference type="InterPro" id="IPR036412">
    <property type="entry name" value="HAD-like_sf"/>
</dbReference>
<dbReference type="Gene3D" id="3.30.1240.10">
    <property type="match status" value="1"/>
</dbReference>
<dbReference type="AlphaFoldDB" id="A0A4P6K122"/>
<dbReference type="NCBIfam" id="TIGR01484">
    <property type="entry name" value="HAD-SF-IIB"/>
    <property type="match status" value="1"/>
</dbReference>
<protein>
    <submittedName>
        <fullName evidence="1">HAD family phosphatase</fullName>
    </submittedName>
</protein>
<dbReference type="PANTHER" id="PTHR10000:SF8">
    <property type="entry name" value="HAD SUPERFAMILY HYDROLASE-LIKE, TYPE 3"/>
    <property type="match status" value="1"/>
</dbReference>
<dbReference type="NCBIfam" id="TIGR00099">
    <property type="entry name" value="Cof-subfamily"/>
    <property type="match status" value="1"/>
</dbReference>
<name>A0A4P6K122_KTERU</name>
<dbReference type="GO" id="GO:0016791">
    <property type="term" value="F:phosphatase activity"/>
    <property type="evidence" value="ECO:0007669"/>
    <property type="project" value="TreeGrafter"/>
</dbReference>
<dbReference type="SFLD" id="SFLDG01140">
    <property type="entry name" value="C2.B:_Phosphomannomutase_and_P"/>
    <property type="match status" value="1"/>
</dbReference>
<dbReference type="Pfam" id="PF08282">
    <property type="entry name" value="Hydrolase_3"/>
    <property type="match status" value="1"/>
</dbReference>
<organism evidence="1 2">
    <name type="scientific">Ktedonosporobacter rubrisoli</name>
    <dbReference type="NCBI Taxonomy" id="2509675"/>
    <lineage>
        <taxon>Bacteria</taxon>
        <taxon>Bacillati</taxon>
        <taxon>Chloroflexota</taxon>
        <taxon>Ktedonobacteria</taxon>
        <taxon>Ktedonobacterales</taxon>
        <taxon>Ktedonosporobacteraceae</taxon>
        <taxon>Ktedonosporobacter</taxon>
    </lineage>
</organism>
<dbReference type="InterPro" id="IPR000150">
    <property type="entry name" value="Cof"/>
</dbReference>
<dbReference type="GO" id="GO:0005829">
    <property type="term" value="C:cytosol"/>
    <property type="evidence" value="ECO:0007669"/>
    <property type="project" value="TreeGrafter"/>
</dbReference>
<dbReference type="GO" id="GO:0000287">
    <property type="term" value="F:magnesium ion binding"/>
    <property type="evidence" value="ECO:0007669"/>
    <property type="project" value="TreeGrafter"/>
</dbReference>
<dbReference type="PROSITE" id="PS01228">
    <property type="entry name" value="COF_1"/>
    <property type="match status" value="1"/>
</dbReference>
<sequence length="316" mass="34537">MRQDISLLSHLIFRRHTSYMQTQLSQPIKLLAIDIDGTLLTPQKHIAPRTLEAISKAQQEGVIVTLATARRYWNTAPIATELGIAIPIILYDGAIIIQHPEGTVTYKNLLPSHIAQRAVDLMVQHGVQPVLHHIVGTREEVWTGPAEYDNDWVNDYLNTTEGPLRRLPYDVCATGQPDPIRVVAFTTEAIVEAMKPALVDLQCSWNSIPSGSYHTAELAIMHAGCTKASGVKALAQHLGIPAEQTMAIGDNNNDIEMLQATGWGVAMGQAPEEVKAAANAITGSNTEDGVAQAIERYILGSERQASSNSLSREIWR</sequence>
<gene>
    <name evidence="1" type="ORF">EPA93_38305</name>
</gene>
<evidence type="ECO:0000313" key="2">
    <source>
        <dbReference type="Proteomes" id="UP000290365"/>
    </source>
</evidence>
<dbReference type="OrthoDB" id="9781413at2"/>
<dbReference type="InterPro" id="IPR023214">
    <property type="entry name" value="HAD_sf"/>
</dbReference>
<dbReference type="InterPro" id="IPR006379">
    <property type="entry name" value="HAD-SF_hydro_IIB"/>
</dbReference>
<dbReference type="EMBL" id="CP035758">
    <property type="protein sequence ID" value="QBD81512.1"/>
    <property type="molecule type" value="Genomic_DNA"/>
</dbReference>
<dbReference type="CDD" id="cd07516">
    <property type="entry name" value="HAD_Pase"/>
    <property type="match status" value="1"/>
</dbReference>